<reference evidence="2 3" key="1">
    <citation type="journal article" date="2011" name="Genome Res.">
        <title>Phylogeny-wide analysis of social amoeba genomes highlights ancient origins for complex intercellular communication.</title>
        <authorList>
            <person name="Heidel A.J."/>
            <person name="Lawal H.M."/>
            <person name="Felder M."/>
            <person name="Schilde C."/>
            <person name="Helps N.R."/>
            <person name="Tunggal B."/>
            <person name="Rivero F."/>
            <person name="John U."/>
            <person name="Schleicher M."/>
            <person name="Eichinger L."/>
            <person name="Platzer M."/>
            <person name="Noegel A.A."/>
            <person name="Schaap P."/>
            <person name="Gloeckner G."/>
        </authorList>
    </citation>
    <scope>NUCLEOTIDE SEQUENCE [LARGE SCALE GENOMIC DNA]</scope>
    <source>
        <strain evidence="3">ATCC 26659 / Pp 5 / PN500</strain>
    </source>
</reference>
<dbReference type="InParanoid" id="D3B992"/>
<dbReference type="EMBL" id="ADBJ01000021">
    <property type="protein sequence ID" value="EFA82131.1"/>
    <property type="molecule type" value="Genomic_DNA"/>
</dbReference>
<dbReference type="PANTHER" id="PTHR40535:SF1">
    <property type="entry name" value="CHROMOSOME UNDETERMINED SCAFFOLD_9, WHOLE GENOME SHOTGUN SEQUENCE"/>
    <property type="match status" value="1"/>
</dbReference>
<protein>
    <submittedName>
        <fullName evidence="2">Uncharacterized protein</fullName>
    </submittedName>
</protein>
<keyword evidence="1" id="KW-0732">Signal</keyword>
<dbReference type="RefSeq" id="XP_020434248.1">
    <property type="nucleotide sequence ID" value="XM_020575932.1"/>
</dbReference>
<evidence type="ECO:0000313" key="2">
    <source>
        <dbReference type="EMBL" id="EFA82131.1"/>
    </source>
</evidence>
<dbReference type="Proteomes" id="UP000001396">
    <property type="component" value="Unassembled WGS sequence"/>
</dbReference>
<name>D3B992_HETP5</name>
<evidence type="ECO:0000256" key="1">
    <source>
        <dbReference type="SAM" id="SignalP"/>
    </source>
</evidence>
<organism evidence="2 3">
    <name type="scientific">Heterostelium pallidum (strain ATCC 26659 / Pp 5 / PN500)</name>
    <name type="common">Cellular slime mold</name>
    <name type="synonym">Polysphondylium pallidum</name>
    <dbReference type="NCBI Taxonomy" id="670386"/>
    <lineage>
        <taxon>Eukaryota</taxon>
        <taxon>Amoebozoa</taxon>
        <taxon>Evosea</taxon>
        <taxon>Eumycetozoa</taxon>
        <taxon>Dictyostelia</taxon>
        <taxon>Acytosteliales</taxon>
        <taxon>Acytosteliaceae</taxon>
        <taxon>Heterostelium</taxon>
    </lineage>
</organism>
<proteinExistence type="predicted"/>
<dbReference type="PANTHER" id="PTHR40535">
    <property type="entry name" value="CHROMOSOME UNDETERMINED SCAFFOLD_9, WHOLE GENOME SHOTGUN SEQUENCE"/>
    <property type="match status" value="1"/>
</dbReference>
<sequence length="281" mass="31800">MVNNQKNIQLVLVVLCTIIVVLASFSLGSSGSRQVTSNESFIEKIDRYLSDDSDWFANYDVNTKQILEELFRDALKRVRTRVMTNNDMMFYDYNNNNNADGFEPPAYNQTVVDAFASKTLLNPPVNLTYNPYDIAGFNSTLSNETVCGLLYPDLSDRSTYYLYNYSSAAEAEAAGAFVTHLHPCGYCSNTIDLAMYMKYIDLTNPIRDCDCLDICLKDWIEKVPNNIPVNSTTLNPCLQCDEDKSGPIFKAVAARTRRDSGLRSAINRPPDSIYNITHYYY</sequence>
<feature type="chain" id="PRO_5003041464" evidence="1">
    <location>
        <begin position="24"/>
        <end position="281"/>
    </location>
</feature>
<dbReference type="GeneID" id="31360522"/>
<comment type="caution">
    <text evidence="2">The sequence shown here is derived from an EMBL/GenBank/DDBJ whole genome shotgun (WGS) entry which is preliminary data.</text>
</comment>
<evidence type="ECO:0000313" key="3">
    <source>
        <dbReference type="Proteomes" id="UP000001396"/>
    </source>
</evidence>
<dbReference type="AlphaFoldDB" id="D3B992"/>
<feature type="signal peptide" evidence="1">
    <location>
        <begin position="1"/>
        <end position="23"/>
    </location>
</feature>
<keyword evidence="3" id="KW-1185">Reference proteome</keyword>
<accession>D3B992</accession>
<gene>
    <name evidence="2" type="ORF">PPL_05036</name>
</gene>